<proteinExistence type="predicted"/>
<sequence length="140" mass="16419">MMKTVWSYAKDWLRSNKDPHLRTRGSYKFIANDAFRGMNVLARVGWLCMDFDHMVYEAISHSIRRSSMNIDYELSVSILKGVTRPTSEFVDLIGKIRYNFAVVKVEIMLVCEKFTSAAHRLACLVAFMRNSQYWKDIFNF</sequence>
<dbReference type="Proteomes" id="UP000827976">
    <property type="component" value="Chromosome 17"/>
</dbReference>
<evidence type="ECO:0000313" key="1">
    <source>
        <dbReference type="EMBL" id="KAH7657925.1"/>
    </source>
</evidence>
<gene>
    <name evidence="1" type="ORF">IHE45_17G052000</name>
</gene>
<name>A0ACB7UCF0_DIOAL</name>
<evidence type="ECO:0000313" key="2">
    <source>
        <dbReference type="Proteomes" id="UP000827976"/>
    </source>
</evidence>
<reference evidence="2" key="1">
    <citation type="journal article" date="2022" name="Nat. Commun.">
        <title>Chromosome evolution and the genetic basis of agronomically important traits in greater yam.</title>
        <authorList>
            <person name="Bredeson J.V."/>
            <person name="Lyons J.B."/>
            <person name="Oniyinde I.O."/>
            <person name="Okereke N.R."/>
            <person name="Kolade O."/>
            <person name="Nnabue I."/>
            <person name="Nwadili C.O."/>
            <person name="Hribova E."/>
            <person name="Parker M."/>
            <person name="Nwogha J."/>
            <person name="Shu S."/>
            <person name="Carlson J."/>
            <person name="Kariba R."/>
            <person name="Muthemba S."/>
            <person name="Knop K."/>
            <person name="Barton G.J."/>
            <person name="Sherwood A.V."/>
            <person name="Lopez-Montes A."/>
            <person name="Asiedu R."/>
            <person name="Jamnadass R."/>
            <person name="Muchugi A."/>
            <person name="Goodstein D."/>
            <person name="Egesi C.N."/>
            <person name="Featherston J."/>
            <person name="Asfaw A."/>
            <person name="Simpson G.G."/>
            <person name="Dolezel J."/>
            <person name="Hendre P.S."/>
            <person name="Van Deynze A."/>
            <person name="Kumar P.L."/>
            <person name="Obidiegwu J.E."/>
            <person name="Bhattacharjee R."/>
            <person name="Rokhsar D.S."/>
        </authorList>
    </citation>
    <scope>NUCLEOTIDE SEQUENCE [LARGE SCALE GENOMIC DNA]</scope>
    <source>
        <strain evidence="2">cv. TDa95/00328</strain>
    </source>
</reference>
<organism evidence="1 2">
    <name type="scientific">Dioscorea alata</name>
    <name type="common">Purple yam</name>
    <dbReference type="NCBI Taxonomy" id="55571"/>
    <lineage>
        <taxon>Eukaryota</taxon>
        <taxon>Viridiplantae</taxon>
        <taxon>Streptophyta</taxon>
        <taxon>Embryophyta</taxon>
        <taxon>Tracheophyta</taxon>
        <taxon>Spermatophyta</taxon>
        <taxon>Magnoliopsida</taxon>
        <taxon>Liliopsida</taxon>
        <taxon>Dioscoreales</taxon>
        <taxon>Dioscoreaceae</taxon>
        <taxon>Dioscorea</taxon>
    </lineage>
</organism>
<keyword evidence="2" id="KW-1185">Reference proteome</keyword>
<accession>A0ACB7UCF0</accession>
<comment type="caution">
    <text evidence="1">The sequence shown here is derived from an EMBL/GenBank/DDBJ whole genome shotgun (WGS) entry which is preliminary data.</text>
</comment>
<dbReference type="EMBL" id="CM037027">
    <property type="protein sequence ID" value="KAH7657925.1"/>
    <property type="molecule type" value="Genomic_DNA"/>
</dbReference>
<protein>
    <submittedName>
        <fullName evidence="1">Uncharacterized protein</fullName>
    </submittedName>
</protein>